<dbReference type="InterPro" id="IPR052179">
    <property type="entry name" value="DD-CPase-like"/>
</dbReference>
<dbReference type="GO" id="GO:0004180">
    <property type="term" value="F:carboxypeptidase activity"/>
    <property type="evidence" value="ECO:0007669"/>
    <property type="project" value="UniProtKB-KW"/>
</dbReference>
<organism evidence="3 4">
    <name type="scientific">Cohnella yongneupensis</name>
    <dbReference type="NCBI Taxonomy" id="425006"/>
    <lineage>
        <taxon>Bacteria</taxon>
        <taxon>Bacillati</taxon>
        <taxon>Bacillota</taxon>
        <taxon>Bacilli</taxon>
        <taxon>Bacillales</taxon>
        <taxon>Paenibacillaceae</taxon>
        <taxon>Cohnella</taxon>
    </lineage>
</organism>
<evidence type="ECO:0000313" key="4">
    <source>
        <dbReference type="Proteomes" id="UP001596108"/>
    </source>
</evidence>
<reference evidence="4" key="1">
    <citation type="journal article" date="2019" name="Int. J. Syst. Evol. Microbiol.">
        <title>The Global Catalogue of Microorganisms (GCM) 10K type strain sequencing project: providing services to taxonomists for standard genome sequencing and annotation.</title>
        <authorList>
            <consortium name="The Broad Institute Genomics Platform"/>
            <consortium name="The Broad Institute Genome Sequencing Center for Infectious Disease"/>
            <person name="Wu L."/>
            <person name="Ma J."/>
        </authorList>
    </citation>
    <scope>NUCLEOTIDE SEQUENCE [LARGE SCALE GENOMIC DNA]</scope>
    <source>
        <strain evidence="4">CGMCC 1.18578</strain>
    </source>
</reference>
<dbReference type="InterPro" id="IPR009045">
    <property type="entry name" value="Zn_M74/Hedgehog-like"/>
</dbReference>
<dbReference type="PANTHER" id="PTHR34385">
    <property type="entry name" value="D-ALANYL-D-ALANINE CARBOXYPEPTIDASE"/>
    <property type="match status" value="1"/>
</dbReference>
<feature type="compositionally biased region" description="Basic and acidic residues" evidence="1">
    <location>
        <begin position="87"/>
        <end position="96"/>
    </location>
</feature>
<keyword evidence="4" id="KW-1185">Reference proteome</keyword>
<keyword evidence="3" id="KW-0645">Protease</keyword>
<dbReference type="CDD" id="cd14852">
    <property type="entry name" value="LD-carboxypeptidase"/>
    <property type="match status" value="1"/>
</dbReference>
<comment type="caution">
    <text evidence="3">The sequence shown here is derived from an EMBL/GenBank/DDBJ whole genome shotgun (WGS) entry which is preliminary data.</text>
</comment>
<feature type="domain" description="D-alanyl-D-alanine carboxypeptidase-like core" evidence="2">
    <location>
        <begin position="152"/>
        <end position="288"/>
    </location>
</feature>
<evidence type="ECO:0000313" key="3">
    <source>
        <dbReference type="EMBL" id="MFC5529003.1"/>
    </source>
</evidence>
<dbReference type="InterPro" id="IPR003709">
    <property type="entry name" value="VanY-like_core_dom"/>
</dbReference>
<keyword evidence="3" id="KW-0121">Carboxypeptidase</keyword>
<gene>
    <name evidence="3" type="ORF">ACFPQ4_05985</name>
</gene>
<dbReference type="Gene3D" id="3.30.1380.10">
    <property type="match status" value="1"/>
</dbReference>
<keyword evidence="3" id="KW-0378">Hydrolase</keyword>
<dbReference type="PANTHER" id="PTHR34385:SF1">
    <property type="entry name" value="PEPTIDOGLYCAN L-ALANYL-D-GLUTAMATE ENDOPEPTIDASE CWLK"/>
    <property type="match status" value="1"/>
</dbReference>
<sequence>MSVNKIIVSLFVVLLIAIVSIYTSNRSDVKSLSAPPALPQQTADASPTTPAATPSEMPASPVASAAASASELTEQAEQAASPVASESTKDEHRDKMPACPLYVSKDPKTKLAESYVPPDLKQVASPKAYDIKKKLAENLKPDDEESLYNETLLTKQAGEALDTLIAAADKEKIELVAYSGYRSYNTQRLVYERYVNSIGQEEADKISAVPGHSEHQTGLAMDITSKKLVDIYSKDKTKSPLQQSFGEDPEGKWLAENAHKFGFIMSYPEDKEDKTGYSYEPWHYRYVGVDVASIIYSSNETLGEYVSESCGATE</sequence>
<name>A0ABW0QVZ8_9BACL</name>
<protein>
    <submittedName>
        <fullName evidence="3">D-alanyl-D-alanine carboxypeptidase family protein</fullName>
    </submittedName>
</protein>
<dbReference type="Proteomes" id="UP001596108">
    <property type="component" value="Unassembled WGS sequence"/>
</dbReference>
<accession>A0ABW0QVZ8</accession>
<proteinExistence type="predicted"/>
<dbReference type="EMBL" id="JBHSNC010000019">
    <property type="protein sequence ID" value="MFC5529003.1"/>
    <property type="molecule type" value="Genomic_DNA"/>
</dbReference>
<feature type="region of interest" description="Disordered" evidence="1">
    <location>
        <begin position="29"/>
        <end position="102"/>
    </location>
</feature>
<evidence type="ECO:0000259" key="2">
    <source>
        <dbReference type="Pfam" id="PF02557"/>
    </source>
</evidence>
<evidence type="ECO:0000256" key="1">
    <source>
        <dbReference type="SAM" id="MobiDB-lite"/>
    </source>
</evidence>
<dbReference type="SUPFAM" id="SSF55166">
    <property type="entry name" value="Hedgehog/DD-peptidase"/>
    <property type="match status" value="1"/>
</dbReference>
<dbReference type="RefSeq" id="WP_378110875.1">
    <property type="nucleotide sequence ID" value="NZ_JBHSNC010000019.1"/>
</dbReference>
<feature type="compositionally biased region" description="Low complexity" evidence="1">
    <location>
        <begin position="42"/>
        <end position="81"/>
    </location>
</feature>
<dbReference type="InterPro" id="IPR058193">
    <property type="entry name" value="VanY/YodJ_core_dom"/>
</dbReference>
<dbReference type="Pfam" id="PF02557">
    <property type="entry name" value="VanY"/>
    <property type="match status" value="1"/>
</dbReference>